<dbReference type="GO" id="GO:0051156">
    <property type="term" value="P:glucose 6-phosphate metabolic process"/>
    <property type="evidence" value="ECO:0007669"/>
    <property type="project" value="TreeGrafter"/>
</dbReference>
<dbReference type="GO" id="GO:0097367">
    <property type="term" value="F:carbohydrate derivative binding"/>
    <property type="evidence" value="ECO:0007669"/>
    <property type="project" value="InterPro"/>
</dbReference>
<dbReference type="GO" id="GO:0006094">
    <property type="term" value="P:gluconeogenesis"/>
    <property type="evidence" value="ECO:0007669"/>
    <property type="project" value="UniProtKB-KW"/>
</dbReference>
<dbReference type="GO" id="GO:0005829">
    <property type="term" value="C:cytosol"/>
    <property type="evidence" value="ECO:0007669"/>
    <property type="project" value="TreeGrafter"/>
</dbReference>
<evidence type="ECO:0000313" key="4">
    <source>
        <dbReference type="EMBL" id="PYF43669.1"/>
    </source>
</evidence>
<proteinExistence type="predicted"/>
<dbReference type="InterPro" id="IPR001672">
    <property type="entry name" value="G6P_Isomerase"/>
</dbReference>
<evidence type="ECO:0000256" key="1">
    <source>
        <dbReference type="ARBA" id="ARBA00022432"/>
    </source>
</evidence>
<accession>A0A318UD08</accession>
<keyword evidence="3 4" id="KW-0413">Isomerase</keyword>
<gene>
    <name evidence="4" type="ORF">BCF88_10238</name>
</gene>
<dbReference type="PANTHER" id="PTHR11469:SF1">
    <property type="entry name" value="GLUCOSE-6-PHOSPHATE ISOMERASE"/>
    <property type="match status" value="1"/>
</dbReference>
<dbReference type="InterPro" id="IPR046348">
    <property type="entry name" value="SIS_dom_sf"/>
</dbReference>
<dbReference type="PROSITE" id="PS51463">
    <property type="entry name" value="P_GLUCOSE_ISOMERASE_3"/>
    <property type="match status" value="1"/>
</dbReference>
<reference evidence="4 5" key="1">
    <citation type="submission" date="2018-06" db="EMBL/GenBank/DDBJ databases">
        <title>Genomic Encyclopedia of Archaeal and Bacterial Type Strains, Phase II (KMG-II): from individual species to whole genera.</title>
        <authorList>
            <person name="Goeker M."/>
        </authorList>
    </citation>
    <scope>NUCLEOTIDE SEQUENCE [LARGE SCALE GENOMIC DNA]</scope>
    <source>
        <strain evidence="4 5">ATCC 29103</strain>
    </source>
</reference>
<comment type="caution">
    <text evidence="4">The sequence shown here is derived from an EMBL/GenBank/DDBJ whole genome shotgun (WGS) entry which is preliminary data.</text>
</comment>
<dbReference type="Gene3D" id="3.40.50.10490">
    <property type="entry name" value="Glucose-6-phosphate isomerase like protein, domain 1"/>
    <property type="match status" value="2"/>
</dbReference>
<dbReference type="RefSeq" id="WP_110858158.1">
    <property type="nucleotide sequence ID" value="NZ_CP190015.1"/>
</dbReference>
<dbReference type="GO" id="GO:0048029">
    <property type="term" value="F:monosaccharide binding"/>
    <property type="evidence" value="ECO:0007669"/>
    <property type="project" value="TreeGrafter"/>
</dbReference>
<dbReference type="Proteomes" id="UP000247715">
    <property type="component" value="Unassembled WGS sequence"/>
</dbReference>
<sequence>MAIKNKIDFVCDQVINQKVFEGKYKEIIHSINEKIKTNEISSQKNLGFLHVKKNIQKSDYSKLQNILKFFNEEKIEVLVVIAPEYICLQSESIINLVDTHLKEDSDIDILFINESYSGIDVANLIKYLENKRFALNVISKNGDDFESLIIFRELISLLTNRVGRNNATKYIYVTTNNNYGRLFNWAQAKNYQHLVLLDNTNERFLNYSAAVLLPLACARINIDSYLEGANEANLFYENCPLGNNSAYKYALVRYIFSKLDRNTKQKDIFVNENICVFSQTHQKIGNLLAMYLNETSYRSYRGIKVNSFLQPSDTKTYTNIFFQKHQQMFDTHLIVKNPSFDFNVSIMDDSDLNDLNYLMKYSYNKLNKVMNKVIKNCHLINQIPFVEIIIDDLNHKTLGWIISFIHHAAIMSAYLMDLDPFEDNGLRAYNIELTKKFTELMGENKNE</sequence>
<protein>
    <submittedName>
        <fullName evidence="4">Glucose-6-phosphate isomerase</fullName>
    </submittedName>
</protein>
<organism evidence="4 5">
    <name type="scientific">Metamycoplasma alkalescens</name>
    <dbReference type="NCBI Taxonomy" id="45363"/>
    <lineage>
        <taxon>Bacteria</taxon>
        <taxon>Bacillati</taxon>
        <taxon>Mycoplasmatota</taxon>
        <taxon>Mycoplasmoidales</taxon>
        <taxon>Metamycoplasmataceae</taxon>
        <taxon>Metamycoplasma</taxon>
    </lineage>
</organism>
<evidence type="ECO:0000313" key="5">
    <source>
        <dbReference type="Proteomes" id="UP000247715"/>
    </source>
</evidence>
<keyword evidence="2" id="KW-0324">Glycolysis</keyword>
<evidence type="ECO:0000256" key="2">
    <source>
        <dbReference type="ARBA" id="ARBA00023152"/>
    </source>
</evidence>
<dbReference type="EMBL" id="QKLP01000002">
    <property type="protein sequence ID" value="PYF43669.1"/>
    <property type="molecule type" value="Genomic_DNA"/>
</dbReference>
<dbReference type="PANTHER" id="PTHR11469">
    <property type="entry name" value="GLUCOSE-6-PHOSPHATE ISOMERASE"/>
    <property type="match status" value="1"/>
</dbReference>
<dbReference type="GO" id="GO:0006096">
    <property type="term" value="P:glycolytic process"/>
    <property type="evidence" value="ECO:0007669"/>
    <property type="project" value="UniProtKB-KW"/>
</dbReference>
<name>A0A318UD08_9BACT</name>
<keyword evidence="1" id="KW-0312">Gluconeogenesis</keyword>
<dbReference type="SUPFAM" id="SSF53697">
    <property type="entry name" value="SIS domain"/>
    <property type="match status" value="1"/>
</dbReference>
<dbReference type="AlphaFoldDB" id="A0A318UD08"/>
<evidence type="ECO:0000256" key="3">
    <source>
        <dbReference type="ARBA" id="ARBA00023235"/>
    </source>
</evidence>
<dbReference type="GO" id="GO:0004347">
    <property type="term" value="F:glucose-6-phosphate isomerase activity"/>
    <property type="evidence" value="ECO:0007669"/>
    <property type="project" value="InterPro"/>
</dbReference>